<proteinExistence type="predicted"/>
<dbReference type="EMBL" id="JAACNH010000006">
    <property type="protein sequence ID" value="KAG8439663.1"/>
    <property type="molecule type" value="Genomic_DNA"/>
</dbReference>
<name>A0A8T2J7D4_9PIPI</name>
<keyword evidence="2" id="KW-1185">Reference proteome</keyword>
<sequence length="88" mass="10178">MVARLLKYNFFKRMSRPFEQHSITSSRIAFPVLLGNRHTIVRSHLAQFFCNRTSVVNENRTRGDFQKKLLNDAGSVGHVSSNIQHLYS</sequence>
<comment type="caution">
    <text evidence="1">The sequence shown here is derived from an EMBL/GenBank/DDBJ whole genome shotgun (WGS) entry which is preliminary data.</text>
</comment>
<dbReference type="Proteomes" id="UP000812440">
    <property type="component" value="Chromosome 3"/>
</dbReference>
<gene>
    <name evidence="1" type="ORF">GDO86_005729</name>
</gene>
<evidence type="ECO:0000313" key="2">
    <source>
        <dbReference type="Proteomes" id="UP000812440"/>
    </source>
</evidence>
<accession>A0A8T2J7D4</accession>
<organism evidence="1 2">
    <name type="scientific">Hymenochirus boettgeri</name>
    <name type="common">Congo dwarf clawed frog</name>
    <dbReference type="NCBI Taxonomy" id="247094"/>
    <lineage>
        <taxon>Eukaryota</taxon>
        <taxon>Metazoa</taxon>
        <taxon>Chordata</taxon>
        <taxon>Craniata</taxon>
        <taxon>Vertebrata</taxon>
        <taxon>Euteleostomi</taxon>
        <taxon>Amphibia</taxon>
        <taxon>Batrachia</taxon>
        <taxon>Anura</taxon>
        <taxon>Pipoidea</taxon>
        <taxon>Pipidae</taxon>
        <taxon>Pipinae</taxon>
        <taxon>Hymenochirus</taxon>
    </lineage>
</organism>
<evidence type="ECO:0000313" key="1">
    <source>
        <dbReference type="EMBL" id="KAG8439663.1"/>
    </source>
</evidence>
<protein>
    <submittedName>
        <fullName evidence="1">Uncharacterized protein</fullName>
    </submittedName>
</protein>
<reference evidence="1" key="1">
    <citation type="thesis" date="2020" institute="ProQuest LLC" country="789 East Eisenhower Parkway, Ann Arbor, MI, USA">
        <title>Comparative Genomics and Chromosome Evolution.</title>
        <authorList>
            <person name="Mudd A.B."/>
        </authorList>
    </citation>
    <scope>NUCLEOTIDE SEQUENCE</scope>
    <source>
        <strain evidence="1">Female2</strain>
        <tissue evidence="1">Blood</tissue>
    </source>
</reference>
<dbReference type="OrthoDB" id="10065185at2759"/>
<dbReference type="AlphaFoldDB" id="A0A8T2J7D4"/>